<name>A0ABY4E0P4_9NEIS</name>
<keyword evidence="3" id="KW-0804">Transcription</keyword>
<evidence type="ECO:0000313" key="6">
    <source>
        <dbReference type="Proteomes" id="UP000832011"/>
    </source>
</evidence>
<evidence type="ECO:0000256" key="3">
    <source>
        <dbReference type="ARBA" id="ARBA00023163"/>
    </source>
</evidence>
<evidence type="ECO:0000313" key="5">
    <source>
        <dbReference type="EMBL" id="UOO89069.1"/>
    </source>
</evidence>
<dbReference type="SMART" id="SM00530">
    <property type="entry name" value="HTH_XRE"/>
    <property type="match status" value="1"/>
</dbReference>
<accession>A0ABY4E0P4</accession>
<sequence length="204" mass="23092">MNTPNKDNSNNLDVNESNGFSLRLSQLVAELQISQNEFARLIGSTSANVSNMLRGKTKPGLEFLQNIANTFGISLDWLMMGKGNMYGHFYIDAGWLESVYLRISLAHAAARGDDEAITLISDLSNKNHNVCRIDTDKLMSAMEKEMSKCELLTRVYNQYLDIEDEDVRNNCAMEAAINFYQVKSKDPLRNLMHTHIKLRPPKQS</sequence>
<gene>
    <name evidence="5" type="ORF">LVJ82_16740</name>
</gene>
<evidence type="ECO:0000259" key="4">
    <source>
        <dbReference type="PROSITE" id="PS50943"/>
    </source>
</evidence>
<dbReference type="Gene3D" id="1.10.260.40">
    <property type="entry name" value="lambda repressor-like DNA-binding domains"/>
    <property type="match status" value="1"/>
</dbReference>
<dbReference type="PANTHER" id="PTHR40661">
    <property type="match status" value="1"/>
</dbReference>
<dbReference type="PROSITE" id="PS50943">
    <property type="entry name" value="HTH_CROC1"/>
    <property type="match status" value="1"/>
</dbReference>
<keyword evidence="1" id="KW-0805">Transcription regulation</keyword>
<keyword evidence="6" id="KW-1185">Reference proteome</keyword>
<dbReference type="CDD" id="cd00093">
    <property type="entry name" value="HTH_XRE"/>
    <property type="match status" value="1"/>
</dbReference>
<dbReference type="SUPFAM" id="SSF47413">
    <property type="entry name" value="lambda repressor-like DNA-binding domains"/>
    <property type="match status" value="1"/>
</dbReference>
<keyword evidence="2" id="KW-0238">DNA-binding</keyword>
<dbReference type="RefSeq" id="WP_082625674.1">
    <property type="nucleotide sequence ID" value="NZ_CABKVG010000010.1"/>
</dbReference>
<dbReference type="InterPro" id="IPR010982">
    <property type="entry name" value="Lambda_DNA-bd_dom_sf"/>
</dbReference>
<reference evidence="5 6" key="1">
    <citation type="journal article" date="2022" name="Res Sq">
        <title>Evolution of multicellular longitudinally dividing oral cavity symbionts (Neisseriaceae).</title>
        <authorList>
            <person name="Nyongesa S."/>
            <person name="Weber P."/>
            <person name="Bernet E."/>
            <person name="Pullido F."/>
            <person name="Nieckarz M."/>
            <person name="Delaby M."/>
            <person name="Nieves C."/>
            <person name="Viehboeck T."/>
            <person name="Krause N."/>
            <person name="Rivera-Millot A."/>
            <person name="Nakamura A."/>
            <person name="Vischer N."/>
            <person name="VanNieuwenhze M."/>
            <person name="Brun Y."/>
            <person name="Cava F."/>
            <person name="Bulgheresi S."/>
            <person name="Veyrier F."/>
        </authorList>
    </citation>
    <scope>NUCLEOTIDE SEQUENCE [LARGE SCALE GENOMIC DNA]</scope>
    <source>
        <strain evidence="5 6">SN4</strain>
    </source>
</reference>
<dbReference type="InterPro" id="IPR001387">
    <property type="entry name" value="Cro/C1-type_HTH"/>
</dbReference>
<dbReference type="Proteomes" id="UP000832011">
    <property type="component" value="Chromosome"/>
</dbReference>
<evidence type="ECO:0000256" key="1">
    <source>
        <dbReference type="ARBA" id="ARBA00023015"/>
    </source>
</evidence>
<protein>
    <submittedName>
        <fullName evidence="5">Helix-turn-helix transcriptional regulator</fullName>
    </submittedName>
</protein>
<dbReference type="PANTHER" id="PTHR40661:SF3">
    <property type="entry name" value="FELS-1 PROPHAGE TRANSCRIPTIONAL REGULATOR"/>
    <property type="match status" value="1"/>
</dbReference>
<feature type="domain" description="HTH cro/C1-type" evidence="4">
    <location>
        <begin position="24"/>
        <end position="78"/>
    </location>
</feature>
<proteinExistence type="predicted"/>
<dbReference type="Pfam" id="PF01381">
    <property type="entry name" value="HTH_3"/>
    <property type="match status" value="1"/>
</dbReference>
<evidence type="ECO:0000256" key="2">
    <source>
        <dbReference type="ARBA" id="ARBA00023125"/>
    </source>
</evidence>
<organism evidence="5 6">
    <name type="scientific">Vitreoscilla massiliensis</name>
    <dbReference type="NCBI Taxonomy" id="1689272"/>
    <lineage>
        <taxon>Bacteria</taxon>
        <taxon>Pseudomonadati</taxon>
        <taxon>Pseudomonadota</taxon>
        <taxon>Betaproteobacteria</taxon>
        <taxon>Neisseriales</taxon>
        <taxon>Neisseriaceae</taxon>
        <taxon>Vitreoscilla</taxon>
    </lineage>
</organism>
<dbReference type="EMBL" id="CP091511">
    <property type="protein sequence ID" value="UOO89069.1"/>
    <property type="molecule type" value="Genomic_DNA"/>
</dbReference>